<dbReference type="RefSeq" id="XP_073784085.1">
    <property type="nucleotide sequence ID" value="XM_073927984.1"/>
</dbReference>
<proteinExistence type="predicted"/>
<evidence type="ECO:0000313" key="2">
    <source>
        <dbReference type="RefSeq" id="XP_073784085.1"/>
    </source>
</evidence>
<accession>A0AC58HQ08</accession>
<dbReference type="Proteomes" id="UP000000437">
    <property type="component" value="Chromosome 17"/>
</dbReference>
<evidence type="ECO:0000313" key="1">
    <source>
        <dbReference type="Proteomes" id="UP000000437"/>
    </source>
</evidence>
<protein>
    <submittedName>
        <fullName evidence="2">WD repeat-containing protein 25 isoform X3</fullName>
    </submittedName>
</protein>
<name>A0AC58HQ08_DANRE</name>
<reference evidence="2" key="1">
    <citation type="submission" date="2025-08" db="UniProtKB">
        <authorList>
            <consortium name="RefSeq"/>
        </authorList>
    </citation>
    <scope>IDENTIFICATION</scope>
    <source>
        <strain evidence="2">Tuebingen</strain>
        <tissue evidence="2">Fibroblasts and whole tissue</tissue>
    </source>
</reference>
<gene>
    <name evidence="2" type="primary">wdr25</name>
</gene>
<organism evidence="1 2">
    <name type="scientific">Danio rerio</name>
    <name type="common">Zebrafish</name>
    <name type="synonym">Brachydanio rerio</name>
    <dbReference type="NCBI Taxonomy" id="7955"/>
    <lineage>
        <taxon>Eukaryota</taxon>
        <taxon>Metazoa</taxon>
        <taxon>Chordata</taxon>
        <taxon>Craniata</taxon>
        <taxon>Vertebrata</taxon>
        <taxon>Euteleostomi</taxon>
        <taxon>Actinopterygii</taxon>
        <taxon>Neopterygii</taxon>
        <taxon>Teleostei</taxon>
        <taxon>Ostariophysi</taxon>
        <taxon>Cypriniformes</taxon>
        <taxon>Danionidae</taxon>
        <taxon>Danioninae</taxon>
        <taxon>Danio</taxon>
    </lineage>
</organism>
<keyword evidence="1" id="KW-1185">Reference proteome</keyword>
<sequence length="341" mass="35679">MASLVDYEDSDSEQDCGSGAPPPYKKPFITSPSSSSSSSVASGGPCYSLSSLVAPGGPYSSSSSSSVAPSSLYSSSSMISGDPCSSSSSSVVPGGPYSSSSSSVALGGPQKRPCVQSCAVRPYVPKRQRVCAVGSLESAPPGPAVSPLLSGVSERVRPFLSGGPVRAELPRRLRCGVRGHQSPVTALQWSPEPRHSHLLLSSSMDNSCKVNRCGMVSAVGGAYTHTPPTGGRCVMPAGSPTGDAYCQDRLTARRRSVTWRRVRCLCGWRTGLRSAVWLLDRLSLMCFCVEASVQRSEPGTHAAVRRDIPVPVSRLIHWTTASSLRPTETTSHCSQTSGPTA</sequence>